<proteinExistence type="predicted"/>
<sequence>MKPFAALSSILLASAIAVPAYSATLIDGKKVPVPTPRPVEMAQVSPDTMKPAAPVPAQPSDSQSTDMMSTGSITPSVSGIGDFRAVDVTKIAVQRVDEIADEDMRQQYRMMGDDKADEVQKLQSDVRSNPDLVAALEAQQVKVEHILSVQQNGDGSVTFIVM</sequence>
<comment type="caution">
    <text evidence="3">The sequence shown here is derived from an EMBL/GenBank/DDBJ whole genome shotgun (WGS) entry which is preliminary data.</text>
</comment>
<dbReference type="Proteomes" id="UP000659172">
    <property type="component" value="Unassembled WGS sequence"/>
</dbReference>
<feature type="region of interest" description="Disordered" evidence="1">
    <location>
        <begin position="45"/>
        <end position="75"/>
    </location>
</feature>
<feature type="compositionally biased region" description="Polar residues" evidence="1">
    <location>
        <begin position="59"/>
        <end position="75"/>
    </location>
</feature>
<organism evidence="3 4">
    <name type="scientific">Mycoplana rhizolycopersici</name>
    <dbReference type="NCBI Taxonomy" id="2746702"/>
    <lineage>
        <taxon>Bacteria</taxon>
        <taxon>Pseudomonadati</taxon>
        <taxon>Pseudomonadota</taxon>
        <taxon>Alphaproteobacteria</taxon>
        <taxon>Hyphomicrobiales</taxon>
        <taxon>Rhizobiaceae</taxon>
        <taxon>Mycoplana</taxon>
    </lineage>
</organism>
<keyword evidence="4" id="KW-1185">Reference proteome</keyword>
<feature type="chain" id="PRO_5047230075" evidence="2">
    <location>
        <begin position="23"/>
        <end position="162"/>
    </location>
</feature>
<name>A0ABX2QFG7_9HYPH</name>
<evidence type="ECO:0000313" key="4">
    <source>
        <dbReference type="Proteomes" id="UP000659172"/>
    </source>
</evidence>
<feature type="signal peptide" evidence="2">
    <location>
        <begin position="1"/>
        <end position="22"/>
    </location>
</feature>
<evidence type="ECO:0000256" key="1">
    <source>
        <dbReference type="SAM" id="MobiDB-lite"/>
    </source>
</evidence>
<keyword evidence="2" id="KW-0732">Signal</keyword>
<gene>
    <name evidence="3" type="ORF">HV823_14330</name>
</gene>
<evidence type="ECO:0000256" key="2">
    <source>
        <dbReference type="SAM" id="SignalP"/>
    </source>
</evidence>
<accession>A0ABX2QFG7</accession>
<reference evidence="3 4" key="1">
    <citation type="submission" date="2020-06" db="EMBL/GenBank/DDBJ databases">
        <title>Rhizobium sp.nov. isolated from the tomato plant.</title>
        <authorList>
            <person name="Thin K.K."/>
            <person name="Zhang X."/>
            <person name="He S."/>
        </authorList>
    </citation>
    <scope>NUCLEOTIDE SEQUENCE [LARGE SCALE GENOMIC DNA]</scope>
    <source>
        <strain evidence="3 4">DBTS2</strain>
    </source>
</reference>
<protein>
    <submittedName>
        <fullName evidence="3">Uncharacterized protein</fullName>
    </submittedName>
</protein>
<evidence type="ECO:0000313" key="3">
    <source>
        <dbReference type="EMBL" id="NVP56430.1"/>
    </source>
</evidence>
<dbReference type="EMBL" id="JABXYK010000008">
    <property type="protein sequence ID" value="NVP56430.1"/>
    <property type="molecule type" value="Genomic_DNA"/>
</dbReference>
<dbReference type="RefSeq" id="WP_176950410.1">
    <property type="nucleotide sequence ID" value="NZ_JABXYK010000008.1"/>
</dbReference>